<protein>
    <submittedName>
        <fullName evidence="3">Uncharacterized protein</fullName>
    </submittedName>
</protein>
<feature type="compositionally biased region" description="Low complexity" evidence="2">
    <location>
        <begin position="14"/>
        <end position="26"/>
    </location>
</feature>
<sequence length="717" mass="81067">MWGQTEDISGFSYQGQHQQQQQQQQQRYLQRTNDDDNTMCPSLNDFSHIIEAAHITLSTTGIAAQSFNVLNFSASDQPSLSVDSVTEGLLTPRKGCSRCAHLGSIRETLKSVESSYLEEISQLKRMINQIDSERVDAVNRSEKILSGFDRCRQQILSKDHEIQVLRGQLRQVEDNLQRSEYEIASMRHLHMRDVAFFNQREILFFSENEQYARAAILSLEANCWSEIFTKFMNEWSPIQKMEGLSLSCRWQEVPGVSLIGSNNSSGIEEHSSFGGGLSPSPVQIRSPSITRYAETTRVNNMGVLKPAFKGGLLTELRESKRNADELNEKLQCELTKKETLISNLKHQLSIREESIRRLSQESTEGEKLNKEMQEEIDDMLRTEVLLTQKCERHSLETQAMEERLEVLYFFIRQNTILPEKHIDSVLRTPEKQTLAALKLTPKFIGTPPNLFNGRSMIESSSQCSGNGLSEDVAILVSRTVEDTVQKVMQGHLLPLKLSVESIRASSDELHRTMRKAVEDSYHHEDPSKKIIEELKKEFGGFITDIKDILQSYTTIVNTKDEKVEIANLRSTLKKVARLMSHNAKVMDDKLNDILLCQSAVARQRAVSDVISSVEGKVYDIEPLNASSTLTSSGVEVSTTVSPVPNIEKTVSPKSKHVRFDLTHYDSSLTGEKHDNTLFNTSVPLSHEWDVEVSDDETVPSPPASSIKRRTPYDIDDA</sequence>
<dbReference type="Proteomes" id="UP000192257">
    <property type="component" value="Unassembled WGS sequence"/>
</dbReference>
<feature type="region of interest" description="Disordered" evidence="2">
    <location>
        <begin position="691"/>
        <end position="717"/>
    </location>
</feature>
<dbReference type="EMBL" id="NBCO01000005">
    <property type="protein sequence ID" value="ORC91849.1"/>
    <property type="molecule type" value="Genomic_DNA"/>
</dbReference>
<feature type="coiled-coil region" evidence="1">
    <location>
        <begin position="162"/>
        <end position="189"/>
    </location>
</feature>
<keyword evidence="1" id="KW-0175">Coiled coil</keyword>
<evidence type="ECO:0000313" key="4">
    <source>
        <dbReference type="Proteomes" id="UP000192257"/>
    </source>
</evidence>
<keyword evidence="4" id="KW-1185">Reference proteome</keyword>
<accession>A0A1X0P5M4</accession>
<dbReference type="VEuPathDB" id="TriTrypDB:TM35_000054450"/>
<gene>
    <name evidence="3" type="ORF">TM35_000054450</name>
</gene>
<feature type="region of interest" description="Disordered" evidence="2">
    <location>
        <begin position="1"/>
        <end position="36"/>
    </location>
</feature>
<proteinExistence type="predicted"/>
<reference evidence="3 4" key="1">
    <citation type="submission" date="2017-03" db="EMBL/GenBank/DDBJ databases">
        <title>An alternative strategy for trypanosome survival in the mammalian bloodstream revealed through genome and transcriptome analysis of the ubiquitous bovine parasite Trypanosoma (Megatrypanum) theileri.</title>
        <authorList>
            <person name="Kelly S."/>
            <person name="Ivens A."/>
            <person name="Mott A."/>
            <person name="O'Neill E."/>
            <person name="Emms D."/>
            <person name="Macleod O."/>
            <person name="Voorheis P."/>
            <person name="Matthews J."/>
            <person name="Matthews K."/>
            <person name="Carrington M."/>
        </authorList>
    </citation>
    <scope>NUCLEOTIDE SEQUENCE [LARGE SCALE GENOMIC DNA]</scope>
    <source>
        <strain evidence="3">Edinburgh</strain>
    </source>
</reference>
<dbReference type="RefSeq" id="XP_028885915.1">
    <property type="nucleotide sequence ID" value="XM_029023100.1"/>
</dbReference>
<evidence type="ECO:0000256" key="1">
    <source>
        <dbReference type="SAM" id="Coils"/>
    </source>
</evidence>
<dbReference type="AlphaFoldDB" id="A0A1X0P5M4"/>
<organism evidence="3 4">
    <name type="scientific">Trypanosoma theileri</name>
    <dbReference type="NCBI Taxonomy" id="67003"/>
    <lineage>
        <taxon>Eukaryota</taxon>
        <taxon>Discoba</taxon>
        <taxon>Euglenozoa</taxon>
        <taxon>Kinetoplastea</taxon>
        <taxon>Metakinetoplastina</taxon>
        <taxon>Trypanosomatida</taxon>
        <taxon>Trypanosomatidae</taxon>
        <taxon>Trypanosoma</taxon>
    </lineage>
</organism>
<dbReference type="OrthoDB" id="241699at2759"/>
<evidence type="ECO:0000313" key="3">
    <source>
        <dbReference type="EMBL" id="ORC91849.1"/>
    </source>
</evidence>
<comment type="caution">
    <text evidence="3">The sequence shown here is derived from an EMBL/GenBank/DDBJ whole genome shotgun (WGS) entry which is preliminary data.</text>
</comment>
<evidence type="ECO:0000256" key="2">
    <source>
        <dbReference type="SAM" id="MobiDB-lite"/>
    </source>
</evidence>
<dbReference type="GeneID" id="39982880"/>
<name>A0A1X0P5M4_9TRYP</name>
<feature type="coiled-coil region" evidence="1">
    <location>
        <begin position="309"/>
        <end position="375"/>
    </location>
</feature>